<dbReference type="InterPro" id="IPR003607">
    <property type="entry name" value="HD/PDEase_dom"/>
</dbReference>
<feature type="domain" description="HD/PDEase" evidence="1">
    <location>
        <begin position="54"/>
        <end position="179"/>
    </location>
</feature>
<dbReference type="SMART" id="SM00471">
    <property type="entry name" value="HDc"/>
    <property type="match status" value="1"/>
</dbReference>
<dbReference type="InterPro" id="IPR045509">
    <property type="entry name" value="HD_assoc_2"/>
</dbReference>
<gene>
    <name evidence="2" type="ORF">MM236_13230</name>
</gene>
<reference evidence="2" key="1">
    <citation type="submission" date="2022-03" db="EMBL/GenBank/DDBJ databases">
        <title>De novo assembled genomes of Belliella spp. (Cyclobacteriaceae) strains.</title>
        <authorList>
            <person name="Szabo A."/>
            <person name="Korponai K."/>
            <person name="Felfoldi T."/>
        </authorList>
    </citation>
    <scope>NUCLEOTIDE SEQUENCE</scope>
    <source>
        <strain evidence="2">DSM 107340</strain>
    </source>
</reference>
<evidence type="ECO:0000313" key="2">
    <source>
        <dbReference type="EMBL" id="MCH7398962.1"/>
    </source>
</evidence>
<keyword evidence="3" id="KW-1185">Reference proteome</keyword>
<dbReference type="SUPFAM" id="SSF109604">
    <property type="entry name" value="HD-domain/PDEase-like"/>
    <property type="match status" value="1"/>
</dbReference>
<proteinExistence type="predicted"/>
<accession>A0ABS9UQR9</accession>
<name>A0ABS9UQR9_9BACT</name>
<organism evidence="2 3">
    <name type="scientific">Belliella calami</name>
    <dbReference type="NCBI Taxonomy" id="2923436"/>
    <lineage>
        <taxon>Bacteria</taxon>
        <taxon>Pseudomonadati</taxon>
        <taxon>Bacteroidota</taxon>
        <taxon>Cytophagia</taxon>
        <taxon>Cytophagales</taxon>
        <taxon>Cyclobacteriaceae</taxon>
        <taxon>Belliella</taxon>
    </lineage>
</organism>
<sequence>MSKTLKSHKILNDPVYGFITIPSELIFTIIDHPYFQRLRRIKQLGLTDFVYPGALHTRFHHAIGAMHLMSITLDNLRNKGNEISDQEYEAALIAILLHDIGHGPFSHALEFSLLKDVPHESLSLLVIDIMNKQLNGQLDLALRIFKNHYERKFFHQLVSSQLDIDRLDYLQRDCFFTGVSEGTIGADRIIKMMAIKDDQLVVEEKGLYSIENFLSARRLMYWQVYLHKTTVSAEKMLINLISRAKDLRQSGTSLFATDEFLFFLENNFSIDDFQKSETLVRTFLELDDYDIWGSIKFWKKDSDYILRNISQMFLARNLYKINLSNVEFSEEELNSMKEKTRTKLQVSEEDMKYFFSHGSISNNAYLAKERIHILTKKGEIIDVAQAADLPNIKAMSKIVKKHYACRAKNLTL</sequence>
<evidence type="ECO:0000313" key="3">
    <source>
        <dbReference type="Proteomes" id="UP001165488"/>
    </source>
</evidence>
<dbReference type="EMBL" id="JAKZGS010000011">
    <property type="protein sequence ID" value="MCH7398962.1"/>
    <property type="molecule type" value="Genomic_DNA"/>
</dbReference>
<dbReference type="InterPro" id="IPR050135">
    <property type="entry name" value="dGTPase-like"/>
</dbReference>
<dbReference type="PANTHER" id="PTHR11373:SF4">
    <property type="entry name" value="DEOXYNUCLEOSIDE TRIPHOSPHATE TRIPHOSPHOHYDROLASE SAMHD1"/>
    <property type="match status" value="1"/>
</dbReference>
<dbReference type="InterPro" id="IPR006674">
    <property type="entry name" value="HD_domain"/>
</dbReference>
<protein>
    <submittedName>
        <fullName evidence="2">HD domain-containing protein</fullName>
    </submittedName>
</protein>
<comment type="caution">
    <text evidence="2">The sequence shown here is derived from an EMBL/GenBank/DDBJ whole genome shotgun (WGS) entry which is preliminary data.</text>
</comment>
<dbReference type="Gene3D" id="1.10.3210.10">
    <property type="entry name" value="Hypothetical protein af1432"/>
    <property type="match status" value="1"/>
</dbReference>
<dbReference type="Pfam" id="PF01966">
    <property type="entry name" value="HD"/>
    <property type="match status" value="1"/>
</dbReference>
<dbReference type="CDD" id="cd00077">
    <property type="entry name" value="HDc"/>
    <property type="match status" value="1"/>
</dbReference>
<dbReference type="RefSeq" id="WP_241275464.1">
    <property type="nucleotide sequence ID" value="NZ_JAKZGS010000011.1"/>
</dbReference>
<dbReference type="Proteomes" id="UP001165488">
    <property type="component" value="Unassembled WGS sequence"/>
</dbReference>
<evidence type="ECO:0000259" key="1">
    <source>
        <dbReference type="SMART" id="SM00471"/>
    </source>
</evidence>
<dbReference type="PANTHER" id="PTHR11373">
    <property type="entry name" value="DEOXYNUCLEOSIDE TRIPHOSPHATE TRIPHOSPHOHYDROLASE"/>
    <property type="match status" value="1"/>
</dbReference>
<dbReference type="Pfam" id="PF19276">
    <property type="entry name" value="HD_assoc_2"/>
    <property type="match status" value="1"/>
</dbReference>